<keyword evidence="6" id="KW-1185">Reference proteome</keyword>
<accession>A0A4Q0NTE0</accession>
<feature type="domain" description="HTH marR-type" evidence="4">
    <location>
        <begin position="1"/>
        <end position="152"/>
    </location>
</feature>
<organism evidence="5 6">
    <name type="scientific">Leeuwenhoekiella aestuarii</name>
    <dbReference type="NCBI Taxonomy" id="2249426"/>
    <lineage>
        <taxon>Bacteria</taxon>
        <taxon>Pseudomonadati</taxon>
        <taxon>Bacteroidota</taxon>
        <taxon>Flavobacteriia</taxon>
        <taxon>Flavobacteriales</taxon>
        <taxon>Flavobacteriaceae</taxon>
        <taxon>Leeuwenhoekiella</taxon>
    </lineage>
</organism>
<dbReference type="GO" id="GO:0003700">
    <property type="term" value="F:DNA-binding transcription factor activity"/>
    <property type="evidence" value="ECO:0007669"/>
    <property type="project" value="InterPro"/>
</dbReference>
<evidence type="ECO:0000259" key="4">
    <source>
        <dbReference type="PROSITE" id="PS50995"/>
    </source>
</evidence>
<dbReference type="PANTHER" id="PTHR33164:SF43">
    <property type="entry name" value="HTH-TYPE TRANSCRIPTIONAL REPRESSOR YETL"/>
    <property type="match status" value="1"/>
</dbReference>
<dbReference type="InterPro" id="IPR036390">
    <property type="entry name" value="WH_DNA-bd_sf"/>
</dbReference>
<dbReference type="SUPFAM" id="SSF46785">
    <property type="entry name" value="Winged helix' DNA-binding domain"/>
    <property type="match status" value="1"/>
</dbReference>
<dbReference type="AlphaFoldDB" id="A0A4Q0NTE0"/>
<dbReference type="GO" id="GO:0006950">
    <property type="term" value="P:response to stress"/>
    <property type="evidence" value="ECO:0007669"/>
    <property type="project" value="TreeGrafter"/>
</dbReference>
<dbReference type="InterPro" id="IPR000835">
    <property type="entry name" value="HTH_MarR-typ"/>
</dbReference>
<evidence type="ECO:0000313" key="6">
    <source>
        <dbReference type="Proteomes" id="UP000289821"/>
    </source>
</evidence>
<proteinExistence type="predicted"/>
<dbReference type="EMBL" id="QOVI01000004">
    <property type="protein sequence ID" value="RXG14308.1"/>
    <property type="molecule type" value="Genomic_DNA"/>
</dbReference>
<sequence length="200" mass="23147">MQHLYNPNYQNQDLAVRSAAALDKISDTLKALLWTGQKESGFSPLQLKLLLFIAYHESKYNTVSQLVEEFQVTKATISDCIKALEKQKLLTKVLNHRDNRRFHIELTEKGTQTVSEIKPFANPLIQVLQSEKSEDLEKLYSSMFSILSKMNKSKQLNLKRSCSDCNAYRSDGINHAFCMQLRIQLRDKDRRIDCPKYQSN</sequence>
<dbReference type="Pfam" id="PF22381">
    <property type="entry name" value="Staph_reg_Sar_Rot"/>
    <property type="match status" value="1"/>
</dbReference>
<evidence type="ECO:0000256" key="3">
    <source>
        <dbReference type="ARBA" id="ARBA00023163"/>
    </source>
</evidence>
<keyword evidence="1" id="KW-0805">Transcription regulation</keyword>
<dbReference type="Gene3D" id="1.10.10.10">
    <property type="entry name" value="Winged helix-like DNA-binding domain superfamily/Winged helix DNA-binding domain"/>
    <property type="match status" value="1"/>
</dbReference>
<comment type="caution">
    <text evidence="5">The sequence shown here is derived from an EMBL/GenBank/DDBJ whole genome shotgun (WGS) entry which is preliminary data.</text>
</comment>
<evidence type="ECO:0000256" key="1">
    <source>
        <dbReference type="ARBA" id="ARBA00023015"/>
    </source>
</evidence>
<name>A0A4Q0NTE0_9FLAO</name>
<reference evidence="5 6" key="1">
    <citation type="submission" date="2018-07" db="EMBL/GenBank/DDBJ databases">
        <title>Leeuwenhoekiella genomics.</title>
        <authorList>
            <person name="Tahon G."/>
            <person name="Willems A."/>
        </authorList>
    </citation>
    <scope>NUCLEOTIDE SEQUENCE [LARGE SCALE GENOMIC DNA]</scope>
    <source>
        <strain evidence="5 6">R-50232</strain>
    </source>
</reference>
<keyword evidence="2" id="KW-0238">DNA-binding</keyword>
<dbReference type="RefSeq" id="WP_128761712.1">
    <property type="nucleotide sequence ID" value="NZ_QOVI01000004.1"/>
</dbReference>
<dbReference type="InterPro" id="IPR039422">
    <property type="entry name" value="MarR/SlyA-like"/>
</dbReference>
<gene>
    <name evidence="5" type="ORF">DSM04_104417</name>
</gene>
<evidence type="ECO:0000313" key="5">
    <source>
        <dbReference type="EMBL" id="RXG14308.1"/>
    </source>
</evidence>
<dbReference type="OrthoDB" id="9786071at2"/>
<protein>
    <submittedName>
        <fullName evidence="5">Transcriptional regulator</fullName>
    </submittedName>
</protein>
<dbReference type="InterPro" id="IPR055166">
    <property type="entry name" value="Transc_reg_Sar_Rot_HTH"/>
</dbReference>
<evidence type="ECO:0000256" key="2">
    <source>
        <dbReference type="ARBA" id="ARBA00023125"/>
    </source>
</evidence>
<dbReference type="PROSITE" id="PS50995">
    <property type="entry name" value="HTH_MARR_2"/>
    <property type="match status" value="1"/>
</dbReference>
<dbReference type="SMART" id="SM00347">
    <property type="entry name" value="HTH_MARR"/>
    <property type="match status" value="1"/>
</dbReference>
<dbReference type="Proteomes" id="UP000289821">
    <property type="component" value="Unassembled WGS sequence"/>
</dbReference>
<dbReference type="InterPro" id="IPR036388">
    <property type="entry name" value="WH-like_DNA-bd_sf"/>
</dbReference>
<keyword evidence="3" id="KW-0804">Transcription</keyword>
<dbReference type="PANTHER" id="PTHR33164">
    <property type="entry name" value="TRANSCRIPTIONAL REGULATOR, MARR FAMILY"/>
    <property type="match status" value="1"/>
</dbReference>